<dbReference type="InterPro" id="IPR013656">
    <property type="entry name" value="PAS_4"/>
</dbReference>
<dbReference type="InterPro" id="IPR035965">
    <property type="entry name" value="PAS-like_dom_sf"/>
</dbReference>
<dbReference type="Gene3D" id="3.30.450.20">
    <property type="entry name" value="PAS domain"/>
    <property type="match status" value="1"/>
</dbReference>
<keyword evidence="4" id="KW-1185">Reference proteome</keyword>
<dbReference type="InterPro" id="IPR000700">
    <property type="entry name" value="PAS-assoc_C"/>
</dbReference>
<evidence type="ECO:0000256" key="1">
    <source>
        <dbReference type="SAM" id="Phobius"/>
    </source>
</evidence>
<proteinExistence type="predicted"/>
<keyword evidence="1" id="KW-1133">Transmembrane helix</keyword>
<dbReference type="NCBIfam" id="TIGR00229">
    <property type="entry name" value="sensory_box"/>
    <property type="match status" value="1"/>
</dbReference>
<organism evidence="3 4">
    <name type="scientific">Methanolapillus millepedarum</name>
    <dbReference type="NCBI Taxonomy" id="3028296"/>
    <lineage>
        <taxon>Archaea</taxon>
        <taxon>Methanobacteriati</taxon>
        <taxon>Methanobacteriota</taxon>
        <taxon>Stenosarchaea group</taxon>
        <taxon>Methanomicrobia</taxon>
        <taxon>Methanosarcinales</taxon>
        <taxon>Methanosarcinaceae</taxon>
        <taxon>Methanolapillus</taxon>
    </lineage>
</organism>
<protein>
    <recommendedName>
        <fullName evidence="2">PAC domain-containing protein</fullName>
    </recommendedName>
</protein>
<dbReference type="RefSeq" id="WP_338102061.1">
    <property type="nucleotide sequence ID" value="NZ_CP131060.1"/>
</dbReference>
<dbReference type="PROSITE" id="PS50113">
    <property type="entry name" value="PAC"/>
    <property type="match status" value="1"/>
</dbReference>
<keyword evidence="1" id="KW-0812">Transmembrane</keyword>
<feature type="domain" description="PAC" evidence="2">
    <location>
        <begin position="153"/>
        <end position="203"/>
    </location>
</feature>
<keyword evidence="1" id="KW-0472">Membrane</keyword>
<name>A0AA96V4P5_9EURY</name>
<dbReference type="SUPFAM" id="SSF55785">
    <property type="entry name" value="PYP-like sensor domain (PAS domain)"/>
    <property type="match status" value="1"/>
</dbReference>
<evidence type="ECO:0000259" key="2">
    <source>
        <dbReference type="PROSITE" id="PS50113"/>
    </source>
</evidence>
<gene>
    <name evidence="3" type="ORF">MsAc7_12640</name>
</gene>
<dbReference type="EMBL" id="CP131060">
    <property type="protein sequence ID" value="WNY25706.1"/>
    <property type="molecule type" value="Genomic_DNA"/>
</dbReference>
<feature type="transmembrane region" description="Helical" evidence="1">
    <location>
        <begin position="51"/>
        <end position="71"/>
    </location>
</feature>
<dbReference type="Pfam" id="PF08448">
    <property type="entry name" value="PAS_4"/>
    <property type="match status" value="1"/>
</dbReference>
<accession>A0AA96V4P5</accession>
<sequence length="277" mass="31570">MKLQYKVIILSVLIGFLFLLAESFSRLVADSDPPITILDFLFSPLTTNENIFFSVSVLLLCLVFGILLAHVTSRILKAKEIIQEQDVQRNTTLNAIPEILVYFDKNKEIQWGNPAFYKELNILAKNLIGKKMNDLQYDFFPQEVIEEALRFGEKRSIEIRTENGRYWYVTVNPAKDNLGAGIGCVLMAIDITNEKIAEEARRKSYMQIESNIEQFATIVDNIRNPLTSIVLLTEQVADKNVAGQISAECDRIEDVISELDSGWESSEEIKNFLKKHT</sequence>
<dbReference type="AlphaFoldDB" id="A0AA96V4P5"/>
<dbReference type="InterPro" id="IPR000014">
    <property type="entry name" value="PAS"/>
</dbReference>
<evidence type="ECO:0000313" key="3">
    <source>
        <dbReference type="EMBL" id="WNY25706.1"/>
    </source>
</evidence>
<evidence type="ECO:0000313" key="4">
    <source>
        <dbReference type="Proteomes" id="UP001303587"/>
    </source>
</evidence>
<dbReference type="Proteomes" id="UP001303587">
    <property type="component" value="Chromosome"/>
</dbReference>
<dbReference type="GeneID" id="89230368"/>
<reference evidence="3 4" key="1">
    <citation type="submission" date="2023-07" db="EMBL/GenBank/DDBJ databases">
        <title>Closed genoem sequence of Methanosarcinaceae archaeon Ac7.</title>
        <authorList>
            <person name="Poehlein A."/>
            <person name="Protasov E."/>
            <person name="Platt K."/>
            <person name="Reeh H."/>
            <person name="Daniel R."/>
            <person name="Brune A."/>
        </authorList>
    </citation>
    <scope>NUCLEOTIDE SEQUENCE [LARGE SCALE GENOMIC DNA]</scope>
    <source>
        <strain evidence="3 4">Ac7</strain>
    </source>
</reference>